<keyword evidence="7" id="KW-1185">Reference proteome</keyword>
<organism evidence="6 7">
    <name type="scientific">Exophiala viscosa</name>
    <dbReference type="NCBI Taxonomy" id="2486360"/>
    <lineage>
        <taxon>Eukaryota</taxon>
        <taxon>Fungi</taxon>
        <taxon>Dikarya</taxon>
        <taxon>Ascomycota</taxon>
        <taxon>Pezizomycotina</taxon>
        <taxon>Eurotiomycetes</taxon>
        <taxon>Chaetothyriomycetidae</taxon>
        <taxon>Chaetothyriales</taxon>
        <taxon>Herpotrichiellaceae</taxon>
        <taxon>Exophiala</taxon>
    </lineage>
</organism>
<evidence type="ECO:0000313" key="6">
    <source>
        <dbReference type="EMBL" id="KAI1612254.1"/>
    </source>
</evidence>
<comment type="caution">
    <text evidence="6">The sequence shown here is derived from an EMBL/GenBank/DDBJ whole genome shotgun (WGS) entry which is preliminary data.</text>
</comment>
<name>A0AAN6DT94_9EURO</name>
<evidence type="ECO:0000256" key="3">
    <source>
        <dbReference type="ARBA" id="ARBA00023163"/>
    </source>
</evidence>
<protein>
    <recommendedName>
        <fullName evidence="8">Transcription factor domain-containing protein</fullName>
    </recommendedName>
</protein>
<dbReference type="InterPro" id="IPR051127">
    <property type="entry name" value="Fungal_SecMet_Regulators"/>
</dbReference>
<keyword evidence="1" id="KW-0805">Transcription regulation</keyword>
<dbReference type="GO" id="GO:0003677">
    <property type="term" value="F:DNA binding"/>
    <property type="evidence" value="ECO:0007669"/>
    <property type="project" value="UniProtKB-KW"/>
</dbReference>
<evidence type="ECO:0000256" key="5">
    <source>
        <dbReference type="SAM" id="MobiDB-lite"/>
    </source>
</evidence>
<keyword evidence="4" id="KW-0539">Nucleus</keyword>
<evidence type="ECO:0008006" key="8">
    <source>
        <dbReference type="Google" id="ProtNLM"/>
    </source>
</evidence>
<evidence type="ECO:0000256" key="2">
    <source>
        <dbReference type="ARBA" id="ARBA00023125"/>
    </source>
</evidence>
<accession>A0AAN6DT94</accession>
<dbReference type="PANTHER" id="PTHR47424:SF3">
    <property type="entry name" value="REGULATORY PROTEIN GAL4"/>
    <property type="match status" value="1"/>
</dbReference>
<gene>
    <name evidence="6" type="ORF">EDD36DRAFT_420102</name>
</gene>
<proteinExistence type="predicted"/>
<dbReference type="CDD" id="cd12148">
    <property type="entry name" value="fungal_TF_MHR"/>
    <property type="match status" value="1"/>
</dbReference>
<dbReference type="Proteomes" id="UP001203852">
    <property type="component" value="Unassembled WGS sequence"/>
</dbReference>
<evidence type="ECO:0000256" key="4">
    <source>
        <dbReference type="ARBA" id="ARBA00023242"/>
    </source>
</evidence>
<keyword evidence="3" id="KW-0804">Transcription</keyword>
<feature type="region of interest" description="Disordered" evidence="5">
    <location>
        <begin position="417"/>
        <end position="448"/>
    </location>
</feature>
<keyword evidence="2" id="KW-0238">DNA-binding</keyword>
<dbReference type="EMBL" id="MU404355">
    <property type="protein sequence ID" value="KAI1612254.1"/>
    <property type="molecule type" value="Genomic_DNA"/>
</dbReference>
<dbReference type="PANTHER" id="PTHR47424">
    <property type="entry name" value="REGULATORY PROTEIN GAL4"/>
    <property type="match status" value="1"/>
</dbReference>
<reference evidence="6" key="1">
    <citation type="journal article" date="2022" name="bioRxiv">
        <title>Deciphering the potential niche of two novel black yeast fungi from a biological soil crust based on their genomes, phenotypes, and melanin regulation.</title>
        <authorList>
            <consortium name="DOE Joint Genome Institute"/>
            <person name="Carr E.C."/>
            <person name="Barton Q."/>
            <person name="Grambo S."/>
            <person name="Sullivan M."/>
            <person name="Renfro C.M."/>
            <person name="Kuo A."/>
            <person name="Pangilinan J."/>
            <person name="Lipzen A."/>
            <person name="Keymanesh K."/>
            <person name="Savage E."/>
            <person name="Barry K."/>
            <person name="Grigoriev I.V."/>
            <person name="Riekhof W.R."/>
            <person name="Harris S.S."/>
        </authorList>
    </citation>
    <scope>NUCLEOTIDE SEQUENCE</scope>
    <source>
        <strain evidence="6">JF 03-4F</strain>
    </source>
</reference>
<evidence type="ECO:0000313" key="7">
    <source>
        <dbReference type="Proteomes" id="UP001203852"/>
    </source>
</evidence>
<evidence type="ECO:0000256" key="1">
    <source>
        <dbReference type="ARBA" id="ARBA00023015"/>
    </source>
</evidence>
<dbReference type="AlphaFoldDB" id="A0AAN6DT94"/>
<sequence length="525" mass="58119">MTVLPEQLARLFFLPIGRERTQNKRANAPAEILCSSKLANASATRALMDTFFACTGTLFYILSTEEASELFRSVYMDEEGPTKAALGAICAIACVASQYDEVTIDHSVRQSYYETAKFYLDDCIEEDEVLGMRVLCLLSIYCAMDKRLTAWTWVLTGLKLARLRGIHLEQRPTSTSPEEWISQKKIMRTLIFLASWLSASLGSNPEIMAAFQPVFEESYAVAEDNPTIESLVQEQMTSIGVLTTGVLKDVFLKKQLSVVATREHKLKLAEWLSKIPAPMQLDSLTRNESLTTNQRRSVFLVHLDGDMDEALAYAEDAVAAALHSALLLRSLMSGRAIFKRCWLIIYQSFSACTVLLFHVAQKRLHGARPAEYEEELSHAESCLDTLEYCSQGDLVAKGYHEMLQFYYKALKTPPVNASSGTGKQSPHAKALGHTTMQTSASHGGSLRPSEVANQVGDILNWPYQHGWPSDRHEIISSVEGTDFLAGLGCGAPNDLAETTGLYYDSPIFGGPFQWSANTVPPPSRA</sequence>